<sequence length="50" mass="5561">MNLPVGNRSTFGLASLSYKVERALLCVEGILCKLLENLQSHLNCYDVPTH</sequence>
<keyword evidence="1" id="KW-0496">Mitochondrion</keyword>
<organism evidence="1">
    <name type="scientific">Utricularia reniformis</name>
    <dbReference type="NCBI Taxonomy" id="192314"/>
    <lineage>
        <taxon>Eukaryota</taxon>
        <taxon>Viridiplantae</taxon>
        <taxon>Streptophyta</taxon>
        <taxon>Embryophyta</taxon>
        <taxon>Tracheophyta</taxon>
        <taxon>Spermatophyta</taxon>
        <taxon>Magnoliopsida</taxon>
        <taxon>eudicotyledons</taxon>
        <taxon>Gunneridae</taxon>
        <taxon>Pentapetalae</taxon>
        <taxon>asterids</taxon>
        <taxon>lamiids</taxon>
        <taxon>Lamiales</taxon>
        <taxon>Lentibulariaceae</taxon>
        <taxon>Utricularia</taxon>
    </lineage>
</organism>
<gene>
    <name evidence="1" type="ORF">AEK19_MT0994</name>
</gene>
<reference evidence="1" key="1">
    <citation type="submission" date="2017-03" db="EMBL/GenBank/DDBJ databases">
        <title>The mitochondrial genome of the carnivorous plant Utricularia reniformis (Lentibulariaceae): structure, comparative analysis and evolutionary landmarks.</title>
        <authorList>
            <person name="Silva S.R."/>
            <person name="Alvarenga D.O."/>
            <person name="Michael T.P."/>
            <person name="Miranda V.F.O."/>
            <person name="Varani A.M."/>
        </authorList>
    </citation>
    <scope>NUCLEOTIDE SEQUENCE</scope>
</reference>
<geneLocation type="mitochondrion" evidence="1"/>
<name>A0A1Y0B1F7_9LAMI</name>
<evidence type="ECO:0000313" key="1">
    <source>
        <dbReference type="EMBL" id="ART31218.1"/>
    </source>
</evidence>
<dbReference type="EMBL" id="KY774314">
    <property type="protein sequence ID" value="ART31218.1"/>
    <property type="molecule type" value="Genomic_DNA"/>
</dbReference>
<accession>A0A1Y0B1F7</accession>
<protein>
    <submittedName>
        <fullName evidence="1">Uncharacterized protein</fullName>
    </submittedName>
</protein>
<dbReference type="AlphaFoldDB" id="A0A1Y0B1F7"/>
<proteinExistence type="predicted"/>